<protein>
    <submittedName>
        <fullName evidence="3">Uncharacterized protein</fullName>
    </submittedName>
</protein>
<dbReference type="EMBL" id="CCKQ01009732">
    <property type="protein sequence ID" value="CDW81242.1"/>
    <property type="molecule type" value="Genomic_DNA"/>
</dbReference>
<feature type="compositionally biased region" description="Basic and acidic residues" evidence="2">
    <location>
        <begin position="668"/>
        <end position="677"/>
    </location>
</feature>
<evidence type="ECO:0000313" key="3">
    <source>
        <dbReference type="EMBL" id="CDW81242.1"/>
    </source>
</evidence>
<feature type="region of interest" description="Disordered" evidence="2">
    <location>
        <begin position="767"/>
        <end position="788"/>
    </location>
</feature>
<keyword evidence="1" id="KW-0175">Coiled coil</keyword>
<feature type="coiled-coil region" evidence="1">
    <location>
        <begin position="790"/>
        <end position="818"/>
    </location>
</feature>
<evidence type="ECO:0000313" key="4">
    <source>
        <dbReference type="Proteomes" id="UP000039865"/>
    </source>
</evidence>
<name>A0A078AIB2_STYLE</name>
<dbReference type="AlphaFoldDB" id="A0A078AIB2"/>
<proteinExistence type="predicted"/>
<feature type="compositionally biased region" description="Polar residues" evidence="2">
    <location>
        <begin position="686"/>
        <end position="704"/>
    </location>
</feature>
<reference evidence="3 4" key="1">
    <citation type="submission" date="2014-06" db="EMBL/GenBank/DDBJ databases">
        <authorList>
            <person name="Swart Estienne"/>
        </authorList>
    </citation>
    <scope>NUCLEOTIDE SEQUENCE [LARGE SCALE GENOMIC DNA]</scope>
    <source>
        <strain evidence="3 4">130c</strain>
    </source>
</reference>
<evidence type="ECO:0000256" key="1">
    <source>
        <dbReference type="SAM" id="Coils"/>
    </source>
</evidence>
<feature type="region of interest" description="Disordered" evidence="2">
    <location>
        <begin position="419"/>
        <end position="524"/>
    </location>
</feature>
<feature type="compositionally biased region" description="Low complexity" evidence="2">
    <location>
        <begin position="439"/>
        <end position="452"/>
    </location>
</feature>
<organism evidence="3 4">
    <name type="scientific">Stylonychia lemnae</name>
    <name type="common">Ciliate</name>
    <dbReference type="NCBI Taxonomy" id="5949"/>
    <lineage>
        <taxon>Eukaryota</taxon>
        <taxon>Sar</taxon>
        <taxon>Alveolata</taxon>
        <taxon>Ciliophora</taxon>
        <taxon>Intramacronucleata</taxon>
        <taxon>Spirotrichea</taxon>
        <taxon>Stichotrichia</taxon>
        <taxon>Sporadotrichida</taxon>
        <taxon>Oxytrichidae</taxon>
        <taxon>Stylonychinae</taxon>
        <taxon>Stylonychia</taxon>
    </lineage>
</organism>
<feature type="compositionally biased region" description="Polar residues" evidence="2">
    <location>
        <begin position="490"/>
        <end position="505"/>
    </location>
</feature>
<feature type="region of interest" description="Disordered" evidence="2">
    <location>
        <begin position="666"/>
        <end position="710"/>
    </location>
</feature>
<accession>A0A078AIB2</accession>
<dbReference type="Proteomes" id="UP000039865">
    <property type="component" value="Unassembled WGS sequence"/>
</dbReference>
<feature type="compositionally biased region" description="Basic and acidic residues" evidence="2">
    <location>
        <begin position="768"/>
        <end position="787"/>
    </location>
</feature>
<evidence type="ECO:0000256" key="2">
    <source>
        <dbReference type="SAM" id="MobiDB-lite"/>
    </source>
</evidence>
<gene>
    <name evidence="3" type="primary">Contig7544.g8053</name>
    <name evidence="3" type="ORF">STYLEM_10255</name>
</gene>
<feature type="region of interest" description="Disordered" evidence="2">
    <location>
        <begin position="1"/>
        <end position="28"/>
    </location>
</feature>
<dbReference type="InParanoid" id="A0A078AIB2"/>
<sequence length="955" mass="109946">MNKAGSAQKQINMNTHFRSQSNPRSNLQQPNVQNFQVKRPGVQQMLAAAGLNNTFYHRAQDQLLKQRSKVLKDTNLLTNAQQQYQKLMTQNIQIPRQKIRNGSKIAEQDFQVAQNWLNQTLPIHNFTINGNIEGGSVPFLDSNPITIKNENQVNNFIVLNGNGGVTYEIQQAMPLSSKKKSSKAQQLQLNQVARAKSTLTKNENQILHTKLMITQQQQPPSQLSQYQNQSVKKQKKQNNSIGLIERSDIANYLAQHDQQHQTIEFRNQGQSQLTRPNRTLVGKDIRINQTIDTYSQNNVQSLNQNNFHRHNQTVYVEPHQTKTKKILISTTNNMGMGNFQTRTRSQLRQIVMMNNNNNDIANVQNQNSKNGPAKMNNFLNDQLNNQSNPYSRQINNYSPLNNNYLFHKRSESVVTQIQEQSTKNMRSNAVIKNKEGKGSTNTFNNNINFNSNHTQSTGKRKPQNPNPNQIRIISKNRPHSNQRNRDEDISSQNYVQTQSNMSDKSSILGDYGGTKPVQITSNSQTRKAANIAQGSRFFNPTVQTISNAGISNQNFESNISSKVSQQSQILNQNSSIKVDSDHHQNLNQKFSIESSNQILRGQNVYQSSGSVVVQQQIQTHSAEYQHKREVSRFNEKNSKVTNSKAMNIIKEFDLNSLNDVQDVLSHSDSYDDDRPTEDINIPDIKLSSNSQRLSDSANENNNNRPLLFKLGKEDQSLDPIYIKDENDKEGKKFLEKQENPQVVQFEIFESSSEEELSQCAYESAAESFSKKEKGENNGSADKDQKLKDKLRRAERKKFEKLKKKKDQERQQKKDQRLIDKKIKHKTMKLDFVEDEVYDDLLNFRDSERESVISYLAISKSKLVDTPTRLINESNEFLPKKEFKIKRTFIKTKENEDERNKSQLSSDRLREQKKREQLISLLNQNQDEVSLKNIQENIHHHIIESKTKVSNHLLRR</sequence>
<keyword evidence="4" id="KW-1185">Reference proteome</keyword>